<dbReference type="PANTHER" id="PTHR10000:SF25">
    <property type="entry name" value="PHOSPHATASE YKRA-RELATED"/>
    <property type="match status" value="1"/>
</dbReference>
<accession>A0ABP3JAV6</accession>
<keyword evidence="2" id="KW-1185">Reference proteome</keyword>
<dbReference type="SFLD" id="SFLDG01144">
    <property type="entry name" value="C2.B.4:_PGP_Like"/>
    <property type="match status" value="1"/>
</dbReference>
<dbReference type="PANTHER" id="PTHR10000">
    <property type="entry name" value="PHOSPHOSERINE PHOSPHATASE"/>
    <property type="match status" value="1"/>
</dbReference>
<protein>
    <submittedName>
        <fullName evidence="1">Cof-type HAD-IIB family hydrolase</fullName>
    </submittedName>
</protein>
<dbReference type="Pfam" id="PF08282">
    <property type="entry name" value="Hydrolase_3"/>
    <property type="match status" value="1"/>
</dbReference>
<dbReference type="EMBL" id="BAAADM010000055">
    <property type="protein sequence ID" value="GAA0447510.1"/>
    <property type="molecule type" value="Genomic_DNA"/>
</dbReference>
<dbReference type="InterPro" id="IPR000150">
    <property type="entry name" value="Cof"/>
</dbReference>
<dbReference type="GO" id="GO:0016787">
    <property type="term" value="F:hydrolase activity"/>
    <property type="evidence" value="ECO:0007669"/>
    <property type="project" value="UniProtKB-KW"/>
</dbReference>
<dbReference type="SUPFAM" id="SSF56784">
    <property type="entry name" value="HAD-like"/>
    <property type="match status" value="1"/>
</dbReference>
<dbReference type="InterPro" id="IPR006379">
    <property type="entry name" value="HAD-SF_hydro_IIB"/>
</dbReference>
<dbReference type="PROSITE" id="PS01229">
    <property type="entry name" value="COF_2"/>
    <property type="match status" value="1"/>
</dbReference>
<dbReference type="NCBIfam" id="TIGR01484">
    <property type="entry name" value="HAD-SF-IIB"/>
    <property type="match status" value="1"/>
</dbReference>
<dbReference type="Gene3D" id="3.30.1240.10">
    <property type="match status" value="1"/>
</dbReference>
<comment type="caution">
    <text evidence="1">The sequence shown here is derived from an EMBL/GenBank/DDBJ whole genome shotgun (WGS) entry which is preliminary data.</text>
</comment>
<dbReference type="NCBIfam" id="TIGR00099">
    <property type="entry name" value="Cof-subfamily"/>
    <property type="match status" value="1"/>
</dbReference>
<keyword evidence="1" id="KW-0378">Hydrolase</keyword>
<sequence length="259" mass="29318">MEQKLILLDIDGTLFNDEKHVPESARQAVAELQQAGHIVAFATGRAPFTFKKLQQELDMNTYVSLNGQYVVYRDDVVYQRPLHMDVLDELERHADAGDHPLIYLGHDNWFSNTTHHPYIQKAIDSLKIKREMMYDPAFYRVGDVYQALLFCPHGGEADYKRAFDHLEFIRWHDYSVDVIPASASKATGIDQLVQHLQLPSDHIYAFGDGLNDMAMLQSVKNSVAMGNAPDTVKKAAGAVTRHVNDDGLWHGLRMVGLLK</sequence>
<dbReference type="Gene3D" id="3.40.50.1000">
    <property type="entry name" value="HAD superfamily/HAD-like"/>
    <property type="match status" value="1"/>
</dbReference>
<dbReference type="Proteomes" id="UP001501459">
    <property type="component" value="Unassembled WGS sequence"/>
</dbReference>
<dbReference type="RefSeq" id="WP_343754102.1">
    <property type="nucleotide sequence ID" value="NZ_BAAADM010000055.1"/>
</dbReference>
<dbReference type="SFLD" id="SFLDS00003">
    <property type="entry name" value="Haloacid_Dehalogenase"/>
    <property type="match status" value="1"/>
</dbReference>
<dbReference type="SFLD" id="SFLDG01140">
    <property type="entry name" value="C2.B:_Phosphomannomutase_and_P"/>
    <property type="match status" value="1"/>
</dbReference>
<evidence type="ECO:0000313" key="2">
    <source>
        <dbReference type="Proteomes" id="UP001501459"/>
    </source>
</evidence>
<evidence type="ECO:0000313" key="1">
    <source>
        <dbReference type="EMBL" id="GAA0447510.1"/>
    </source>
</evidence>
<proteinExistence type="predicted"/>
<dbReference type="InterPro" id="IPR036412">
    <property type="entry name" value="HAD-like_sf"/>
</dbReference>
<organism evidence="1 2">
    <name type="scientific">Lentibacillus halophilus</name>
    <dbReference type="NCBI Taxonomy" id="295065"/>
    <lineage>
        <taxon>Bacteria</taxon>
        <taxon>Bacillati</taxon>
        <taxon>Bacillota</taxon>
        <taxon>Bacilli</taxon>
        <taxon>Bacillales</taxon>
        <taxon>Bacillaceae</taxon>
        <taxon>Lentibacillus</taxon>
    </lineage>
</organism>
<name>A0ABP3JAV6_9BACI</name>
<dbReference type="InterPro" id="IPR023214">
    <property type="entry name" value="HAD_sf"/>
</dbReference>
<reference evidence="2" key="1">
    <citation type="journal article" date="2019" name="Int. J. Syst. Evol. Microbiol.">
        <title>The Global Catalogue of Microorganisms (GCM) 10K type strain sequencing project: providing services to taxonomists for standard genome sequencing and annotation.</title>
        <authorList>
            <consortium name="The Broad Institute Genomics Platform"/>
            <consortium name="The Broad Institute Genome Sequencing Center for Infectious Disease"/>
            <person name="Wu L."/>
            <person name="Ma J."/>
        </authorList>
    </citation>
    <scope>NUCLEOTIDE SEQUENCE [LARGE SCALE GENOMIC DNA]</scope>
    <source>
        <strain evidence="2">JCM 12149</strain>
    </source>
</reference>
<gene>
    <name evidence="1" type="ORF">GCM10008983_26950</name>
</gene>